<dbReference type="AlphaFoldDB" id="A0A8R1EIK2"/>
<keyword evidence="4 5" id="KW-0648">Protein biosynthesis</keyword>
<dbReference type="GO" id="GO:0050567">
    <property type="term" value="F:glutaminyl-tRNA synthase (glutamine-hydrolyzing) activity"/>
    <property type="evidence" value="ECO:0007669"/>
    <property type="project" value="UniProtKB-UniRule"/>
</dbReference>
<feature type="region of interest" description="Disordered" evidence="6">
    <location>
        <begin position="46"/>
        <end position="69"/>
    </location>
</feature>
<dbReference type="InterPro" id="IPR014746">
    <property type="entry name" value="Gln_synth/guanido_kin_cat_dom"/>
</dbReference>
<dbReference type="NCBIfam" id="NF004012">
    <property type="entry name" value="PRK05477.1-2"/>
    <property type="match status" value="1"/>
</dbReference>
<name>A0A8R1EIK2_CAEJA</name>
<evidence type="ECO:0000256" key="6">
    <source>
        <dbReference type="SAM" id="MobiDB-lite"/>
    </source>
</evidence>
<dbReference type="InterPro" id="IPR017958">
    <property type="entry name" value="Gln-tRNA_amidoTrfase_suB_CS"/>
</dbReference>
<comment type="catalytic activity">
    <reaction evidence="5">
        <text>L-glutamyl-tRNA(Gln) + L-glutamine + ATP + H2O = L-glutaminyl-tRNA(Gln) + L-glutamate + ADP + phosphate + H(+)</text>
        <dbReference type="Rhea" id="RHEA:17521"/>
        <dbReference type="Rhea" id="RHEA-COMP:9681"/>
        <dbReference type="Rhea" id="RHEA-COMP:9684"/>
        <dbReference type="ChEBI" id="CHEBI:15377"/>
        <dbReference type="ChEBI" id="CHEBI:15378"/>
        <dbReference type="ChEBI" id="CHEBI:29985"/>
        <dbReference type="ChEBI" id="CHEBI:30616"/>
        <dbReference type="ChEBI" id="CHEBI:43474"/>
        <dbReference type="ChEBI" id="CHEBI:58359"/>
        <dbReference type="ChEBI" id="CHEBI:78520"/>
        <dbReference type="ChEBI" id="CHEBI:78521"/>
        <dbReference type="ChEBI" id="CHEBI:456216"/>
    </reaction>
</comment>
<dbReference type="SUPFAM" id="SSF55931">
    <property type="entry name" value="Glutamine synthetase/guanido kinase"/>
    <property type="match status" value="1"/>
</dbReference>
<reference evidence="8" key="2">
    <citation type="submission" date="2022-06" db="UniProtKB">
        <authorList>
            <consortium name="EnsemblMetazoa"/>
        </authorList>
    </citation>
    <scope>IDENTIFICATION</scope>
    <source>
        <strain evidence="8">DF5081</strain>
    </source>
</reference>
<keyword evidence="1 5" id="KW-0436">Ligase</keyword>
<dbReference type="Pfam" id="PF02934">
    <property type="entry name" value="GatB_N"/>
    <property type="match status" value="1"/>
</dbReference>
<dbReference type="PANTHER" id="PTHR11659:SF0">
    <property type="entry name" value="GLUTAMYL-TRNA(GLN) AMIDOTRANSFERASE SUBUNIT B, MITOCHONDRIAL"/>
    <property type="match status" value="1"/>
</dbReference>
<evidence type="ECO:0000313" key="8">
    <source>
        <dbReference type="EnsemblMetazoa" id="CJA37696.1"/>
    </source>
</evidence>
<dbReference type="HAMAP" id="MF_00121">
    <property type="entry name" value="GatB"/>
    <property type="match status" value="1"/>
</dbReference>
<dbReference type="PANTHER" id="PTHR11659">
    <property type="entry name" value="GLUTAMYL-TRNA GLN AMIDOTRANSFERASE SUBUNIT B MITOCHONDRIAL AND PROKARYOTIC PET112-RELATED"/>
    <property type="match status" value="1"/>
</dbReference>
<feature type="domain" description="Aspartyl/Glutamyl-tRNA(Gln) amidotransferase subunit B/E catalytic" evidence="7">
    <location>
        <begin position="28"/>
        <end position="310"/>
    </location>
</feature>
<dbReference type="InterPro" id="IPR017959">
    <property type="entry name" value="Asn/Gln-tRNA_amidoTrfase_suB/E"/>
</dbReference>
<dbReference type="GO" id="GO:0030956">
    <property type="term" value="C:glutamyl-tRNA(Gln) amidotransferase complex"/>
    <property type="evidence" value="ECO:0007669"/>
    <property type="project" value="UniProtKB-UniRule"/>
</dbReference>
<reference evidence="9" key="1">
    <citation type="submission" date="2010-08" db="EMBL/GenBank/DDBJ databases">
        <authorList>
            <consortium name="Caenorhabditis japonica Sequencing Consortium"/>
            <person name="Wilson R.K."/>
        </authorList>
    </citation>
    <scope>NUCLEOTIDE SEQUENCE [LARGE SCALE GENOMIC DNA]</scope>
    <source>
        <strain evidence="9">DF5081</strain>
    </source>
</reference>
<organism evidence="8 9">
    <name type="scientific">Caenorhabditis japonica</name>
    <dbReference type="NCBI Taxonomy" id="281687"/>
    <lineage>
        <taxon>Eukaryota</taxon>
        <taxon>Metazoa</taxon>
        <taxon>Ecdysozoa</taxon>
        <taxon>Nematoda</taxon>
        <taxon>Chromadorea</taxon>
        <taxon>Rhabditida</taxon>
        <taxon>Rhabditina</taxon>
        <taxon>Rhabditomorpha</taxon>
        <taxon>Rhabditoidea</taxon>
        <taxon>Rhabditidae</taxon>
        <taxon>Peloderinae</taxon>
        <taxon>Caenorhabditis</taxon>
    </lineage>
</organism>
<dbReference type="EC" id="6.3.5.-" evidence="5"/>
<evidence type="ECO:0000256" key="1">
    <source>
        <dbReference type="ARBA" id="ARBA00022598"/>
    </source>
</evidence>
<keyword evidence="5" id="KW-0496">Mitochondrion</keyword>
<dbReference type="GO" id="GO:0070681">
    <property type="term" value="P:glutaminyl-tRNAGln biosynthesis via transamidation"/>
    <property type="evidence" value="ECO:0007669"/>
    <property type="project" value="UniProtKB-UniRule"/>
</dbReference>
<evidence type="ECO:0000256" key="4">
    <source>
        <dbReference type="ARBA" id="ARBA00022917"/>
    </source>
</evidence>
<accession>A0A8R1EIK2</accession>
<evidence type="ECO:0000256" key="5">
    <source>
        <dbReference type="HAMAP-Rule" id="MF_03147"/>
    </source>
</evidence>
<sequence length="507" mass="58434">MILTRRLKSASAALAKAGRTEKSRYKPVIGLEVHIQLNTATKLFSRASTSEASPNRRVSPLDMATPGTLPHLNRQSVHRALKMARLMRCTIPEWSRFDRKHYFYADMPAGYQITQNERPIAKCGKFGFYVFDEHLEPYWKEVDIIQLQLEQDSGKTIHLDPHRSLVDYNRAGCALVEVVTTPCFQTSLEAIRFVQHLRLLLIHHNICDGELHKGHMRVDANVSLSFDDVGGVRTEIKNMNSIRTIHTAINYEIERQFEILSAGGTVANETRAADADGRTIEMRDKEEETDYRFMVEPNLPKLFVKKQWVEQAALEISRAGKAKFEELRDSAGFDPRSAVHIAEDPCLSAFIDRCLSHEMQRPLLNPSEILFWMRELKTVMQRSKATYPPQSDFFARQFVQLVLFFREQRLTRLRVLDLLRYYSSSEEVVDDVTTFCDQNQFWRITDPEEIEKAVRNSIAKNSKLAGKVKGAANMKSFNRLRNLIVEDTQKCVELEDVQKEMRKCLGF</sequence>
<dbReference type="EnsemblMetazoa" id="CJA37696.1">
    <property type="protein sequence ID" value="CJA37696.1"/>
    <property type="gene ID" value="WBGene00213543"/>
</dbReference>
<evidence type="ECO:0000256" key="2">
    <source>
        <dbReference type="ARBA" id="ARBA00022741"/>
    </source>
</evidence>
<dbReference type="GO" id="GO:0005524">
    <property type="term" value="F:ATP binding"/>
    <property type="evidence" value="ECO:0007669"/>
    <property type="project" value="UniProtKB-KW"/>
</dbReference>
<dbReference type="InterPro" id="IPR006075">
    <property type="entry name" value="Asn/Gln-tRNA_Trfase_suB/E_cat"/>
</dbReference>
<dbReference type="GO" id="GO:0032543">
    <property type="term" value="P:mitochondrial translation"/>
    <property type="evidence" value="ECO:0007669"/>
    <property type="project" value="UniProtKB-UniRule"/>
</dbReference>
<proteinExistence type="inferred from homology"/>
<keyword evidence="2 5" id="KW-0547">Nucleotide-binding</keyword>
<dbReference type="NCBIfam" id="TIGR00133">
    <property type="entry name" value="gatB"/>
    <property type="match status" value="1"/>
</dbReference>
<comment type="function">
    <text evidence="5">Allows the formation of correctly charged Gln-tRNA(Gln) through the transamidation of misacylated Glu-tRNA(Gln) in the mitochondria. The reaction takes place in the presence of glutamine and ATP through an activated gamma-phospho-Glu-tRNA(Gln).</text>
</comment>
<comment type="subcellular location">
    <subcellularLocation>
        <location evidence="5">Mitochondrion</location>
    </subcellularLocation>
</comment>
<dbReference type="GO" id="GO:0005739">
    <property type="term" value="C:mitochondrion"/>
    <property type="evidence" value="ECO:0007669"/>
    <property type="project" value="UniProtKB-SubCell"/>
</dbReference>
<comment type="similarity">
    <text evidence="5">Belongs to the GatB/GatE family. GatB subfamily.</text>
</comment>
<comment type="subunit">
    <text evidence="5">Subunit of the heterotrimeric GatCAB amidotransferase (AdT) complex, composed of A, B and C subunits.</text>
</comment>
<dbReference type="Proteomes" id="UP000005237">
    <property type="component" value="Unassembled WGS sequence"/>
</dbReference>
<protein>
    <recommendedName>
        <fullName evidence="5">Glutamyl-tRNA(Gln) amidotransferase subunit B, mitochondrial</fullName>
        <shortName evidence="5">Glu-AdT subunit B</shortName>
        <ecNumber evidence="5">6.3.5.-</ecNumber>
    </recommendedName>
</protein>
<dbReference type="PROSITE" id="PS01234">
    <property type="entry name" value="GATB"/>
    <property type="match status" value="1"/>
</dbReference>
<evidence type="ECO:0000259" key="7">
    <source>
        <dbReference type="Pfam" id="PF02934"/>
    </source>
</evidence>
<evidence type="ECO:0000256" key="3">
    <source>
        <dbReference type="ARBA" id="ARBA00022840"/>
    </source>
</evidence>
<evidence type="ECO:0000313" key="9">
    <source>
        <dbReference type="Proteomes" id="UP000005237"/>
    </source>
</evidence>
<keyword evidence="3 5" id="KW-0067">ATP-binding</keyword>
<dbReference type="InterPro" id="IPR004413">
    <property type="entry name" value="GatB"/>
</dbReference>
<keyword evidence="9" id="KW-1185">Reference proteome</keyword>